<reference evidence="2 3" key="1">
    <citation type="journal article" date="2016" name="Nat. Commun.">
        <title>Thousands of microbial genomes shed light on interconnected biogeochemical processes in an aquifer system.</title>
        <authorList>
            <person name="Anantharaman K."/>
            <person name="Brown C.T."/>
            <person name="Hug L.A."/>
            <person name="Sharon I."/>
            <person name="Castelle C.J."/>
            <person name="Probst A.J."/>
            <person name="Thomas B.C."/>
            <person name="Singh A."/>
            <person name="Wilkins M.J."/>
            <person name="Karaoz U."/>
            <person name="Brodie E.L."/>
            <person name="Williams K.H."/>
            <person name="Hubbard S.S."/>
            <person name="Banfield J.F."/>
        </authorList>
    </citation>
    <scope>NUCLEOTIDE SEQUENCE [LARGE SCALE GENOMIC DNA]</scope>
</reference>
<dbReference type="EMBL" id="MFDD01000002">
    <property type="protein sequence ID" value="OGE41223.1"/>
    <property type="molecule type" value="Genomic_DNA"/>
</dbReference>
<evidence type="ECO:0000313" key="2">
    <source>
        <dbReference type="EMBL" id="OGE41223.1"/>
    </source>
</evidence>
<dbReference type="CDD" id="cd09126">
    <property type="entry name" value="PLDc_C_DEXD_like"/>
    <property type="match status" value="1"/>
</dbReference>
<sequence>MSDFLASQLHNENTFYKAFSKDLKNAKKEVVIESPYITRVRANKLIPILNKLLDEEVNIIVITRNPDEHDENMAYQAEEVIAYFEQTGIQVLLCDGGHHRKLAMIDRKILWEGSLNILSQTHSREFMRRIENEELTEEAFKFLKFDQVRFFGG</sequence>
<dbReference type="SUPFAM" id="SSF56024">
    <property type="entry name" value="Phospholipase D/nuclease"/>
    <property type="match status" value="1"/>
</dbReference>
<comment type="caution">
    <text evidence="2">The sequence shown here is derived from an EMBL/GenBank/DDBJ whole genome shotgun (WGS) entry which is preliminary data.</text>
</comment>
<name>A0A1F5KJX7_9BACT</name>
<protein>
    <recommendedName>
        <fullName evidence="1">Phospholipase D-like domain-containing protein</fullName>
    </recommendedName>
</protein>
<dbReference type="Proteomes" id="UP000177328">
    <property type="component" value="Unassembled WGS sequence"/>
</dbReference>
<evidence type="ECO:0000313" key="3">
    <source>
        <dbReference type="Proteomes" id="UP000177328"/>
    </source>
</evidence>
<proteinExistence type="predicted"/>
<feature type="domain" description="Phospholipase D-like" evidence="1">
    <location>
        <begin position="21"/>
        <end position="139"/>
    </location>
</feature>
<organism evidence="2 3">
    <name type="scientific">Candidatus Daviesbacteria bacterium RIFCSPHIGHO2_02_FULL_43_12</name>
    <dbReference type="NCBI Taxonomy" id="1797776"/>
    <lineage>
        <taxon>Bacteria</taxon>
        <taxon>Candidatus Daviesiibacteriota</taxon>
    </lineage>
</organism>
<dbReference type="InterPro" id="IPR025202">
    <property type="entry name" value="PLD-like_dom"/>
</dbReference>
<dbReference type="AlphaFoldDB" id="A0A1F5KJX7"/>
<dbReference type="Gene3D" id="3.30.870.10">
    <property type="entry name" value="Endonuclease Chain A"/>
    <property type="match status" value="1"/>
</dbReference>
<dbReference type="Pfam" id="PF13091">
    <property type="entry name" value="PLDc_2"/>
    <property type="match status" value="1"/>
</dbReference>
<evidence type="ECO:0000259" key="1">
    <source>
        <dbReference type="Pfam" id="PF13091"/>
    </source>
</evidence>
<accession>A0A1F5KJX7</accession>
<gene>
    <name evidence="2" type="ORF">A3D25_01695</name>
</gene>